<accession>A0A8H7NRD5</accession>
<dbReference type="AlphaFoldDB" id="A0A8H7NRD5"/>
<evidence type="ECO:0000313" key="2">
    <source>
        <dbReference type="EMBL" id="KAF9795060.1"/>
    </source>
</evidence>
<dbReference type="EMBL" id="JADOXO010001548">
    <property type="protein sequence ID" value="KAF9795060.1"/>
    <property type="molecule type" value="Genomic_DNA"/>
</dbReference>
<evidence type="ECO:0000256" key="1">
    <source>
        <dbReference type="SAM" id="MobiDB-lite"/>
    </source>
</evidence>
<feature type="region of interest" description="Disordered" evidence="1">
    <location>
        <begin position="1"/>
        <end position="22"/>
    </location>
</feature>
<reference evidence="2" key="1">
    <citation type="submission" date="2020-11" db="EMBL/GenBank/DDBJ databases">
        <authorList>
            <person name="Koelle M."/>
            <person name="Horta M.A.C."/>
            <person name="Nowrousian M."/>
            <person name="Ohm R.A."/>
            <person name="Benz P."/>
            <person name="Pilgard A."/>
        </authorList>
    </citation>
    <scope>NUCLEOTIDE SEQUENCE</scope>
    <source>
        <strain evidence="2">FPRL280</strain>
    </source>
</reference>
<proteinExistence type="predicted"/>
<dbReference type="Proteomes" id="UP000639403">
    <property type="component" value="Unassembled WGS sequence"/>
</dbReference>
<evidence type="ECO:0000313" key="3">
    <source>
        <dbReference type="Proteomes" id="UP000639403"/>
    </source>
</evidence>
<gene>
    <name evidence="2" type="ORF">IEO21_11108</name>
</gene>
<name>A0A8H7NRD5_9APHY</name>
<feature type="compositionally biased region" description="Basic and acidic residues" evidence="1">
    <location>
        <begin position="1"/>
        <end position="11"/>
    </location>
</feature>
<protein>
    <submittedName>
        <fullName evidence="2">Uncharacterized protein</fullName>
    </submittedName>
</protein>
<organism evidence="2 3">
    <name type="scientific">Rhodonia placenta</name>
    <dbReference type="NCBI Taxonomy" id="104341"/>
    <lineage>
        <taxon>Eukaryota</taxon>
        <taxon>Fungi</taxon>
        <taxon>Dikarya</taxon>
        <taxon>Basidiomycota</taxon>
        <taxon>Agaricomycotina</taxon>
        <taxon>Agaricomycetes</taxon>
        <taxon>Polyporales</taxon>
        <taxon>Adustoporiaceae</taxon>
        <taxon>Rhodonia</taxon>
    </lineage>
</organism>
<reference evidence="2" key="2">
    <citation type="journal article" name="Front. Microbiol.">
        <title>Degradative Capacity of Two Strains of Rhodonia placenta: From Phenotype to Genotype.</title>
        <authorList>
            <person name="Kolle M."/>
            <person name="Horta M.A.C."/>
            <person name="Nowrousian M."/>
            <person name="Ohm R.A."/>
            <person name="Benz J.P."/>
            <person name="Pilgard A."/>
        </authorList>
    </citation>
    <scope>NUCLEOTIDE SEQUENCE</scope>
    <source>
        <strain evidence="2">FPRL280</strain>
    </source>
</reference>
<comment type="caution">
    <text evidence="2">The sequence shown here is derived from an EMBL/GenBank/DDBJ whole genome shotgun (WGS) entry which is preliminary data.</text>
</comment>
<sequence length="22" mass="2644">MLRMDQLRTDQRAQPPLNFPCI</sequence>